<keyword evidence="1" id="KW-0732">Signal</keyword>
<organism evidence="2 3">
    <name type="scientific">Paenibacillus solisilvae</name>
    <dbReference type="NCBI Taxonomy" id="2486751"/>
    <lineage>
        <taxon>Bacteria</taxon>
        <taxon>Bacillati</taxon>
        <taxon>Bacillota</taxon>
        <taxon>Bacilli</taxon>
        <taxon>Bacillales</taxon>
        <taxon>Paenibacillaceae</taxon>
        <taxon>Paenibacillus</taxon>
    </lineage>
</organism>
<dbReference type="RefSeq" id="WP_379188963.1">
    <property type="nucleotide sequence ID" value="NZ_JBHSOW010000052.1"/>
</dbReference>
<name>A0ABW0W066_9BACL</name>
<evidence type="ECO:0000256" key="1">
    <source>
        <dbReference type="SAM" id="SignalP"/>
    </source>
</evidence>
<keyword evidence="3" id="KW-1185">Reference proteome</keyword>
<feature type="chain" id="PRO_5047500914" evidence="1">
    <location>
        <begin position="43"/>
        <end position="192"/>
    </location>
</feature>
<feature type="signal peptide" evidence="1">
    <location>
        <begin position="1"/>
        <end position="42"/>
    </location>
</feature>
<reference evidence="3" key="1">
    <citation type="journal article" date="2019" name="Int. J. Syst. Evol. Microbiol.">
        <title>The Global Catalogue of Microorganisms (GCM) 10K type strain sequencing project: providing services to taxonomists for standard genome sequencing and annotation.</title>
        <authorList>
            <consortium name="The Broad Institute Genomics Platform"/>
            <consortium name="The Broad Institute Genome Sequencing Center for Infectious Disease"/>
            <person name="Wu L."/>
            <person name="Ma J."/>
        </authorList>
    </citation>
    <scope>NUCLEOTIDE SEQUENCE [LARGE SCALE GENOMIC DNA]</scope>
    <source>
        <strain evidence="3">CGMCC 1.3240</strain>
    </source>
</reference>
<sequence length="192" mass="22006">MIVDRGWPALKNAEVIFLKIKKLLLSALVGVSILATDQSAFAAPFSSKLETSDISPLTYTSIQMNQYYMGYISGYDVPIGSYWDIDDRFKWTNNTDHDIAIEVWLFSPYGLHYDLFMDPPDDGQIYSIFATEKGQYSYIRNYGRFGPKKPNQQIIIKPGITVNFIVSQYQSILETSSTKNYVLWINEIPIEK</sequence>
<accession>A0ABW0W066</accession>
<comment type="caution">
    <text evidence="2">The sequence shown here is derived from an EMBL/GenBank/DDBJ whole genome shotgun (WGS) entry which is preliminary data.</text>
</comment>
<dbReference type="EMBL" id="JBHSOW010000052">
    <property type="protein sequence ID" value="MFC5650409.1"/>
    <property type="molecule type" value="Genomic_DNA"/>
</dbReference>
<gene>
    <name evidence="2" type="ORF">ACFPYJ_15000</name>
</gene>
<evidence type="ECO:0000313" key="2">
    <source>
        <dbReference type="EMBL" id="MFC5650409.1"/>
    </source>
</evidence>
<evidence type="ECO:0000313" key="3">
    <source>
        <dbReference type="Proteomes" id="UP001596047"/>
    </source>
</evidence>
<dbReference type="Proteomes" id="UP001596047">
    <property type="component" value="Unassembled WGS sequence"/>
</dbReference>
<proteinExistence type="predicted"/>
<protein>
    <submittedName>
        <fullName evidence="2">Uncharacterized protein</fullName>
    </submittedName>
</protein>